<evidence type="ECO:0000256" key="2">
    <source>
        <dbReference type="ARBA" id="ARBA00004308"/>
    </source>
</evidence>
<reference evidence="10" key="3">
    <citation type="submission" date="2022-01" db="UniProtKB">
        <authorList>
            <consortium name="EnsemblPlants"/>
        </authorList>
    </citation>
    <scope>IDENTIFICATION</scope>
    <source>
        <strain evidence="10">subsp. vulgare</strain>
    </source>
</reference>
<keyword evidence="11" id="KW-1185">Reference proteome</keyword>
<dbReference type="EnsemblPlants" id="HORVU.MOREX.r3.6HG0619560.1">
    <property type="protein sequence ID" value="HORVU.MOREX.r3.6HG0619560.1"/>
    <property type="gene ID" value="HORVU.MOREX.r3.6HG0619560"/>
</dbReference>
<dbReference type="InterPro" id="IPR019533">
    <property type="entry name" value="Peptidase_S26"/>
</dbReference>
<reference evidence="10" key="2">
    <citation type="submission" date="2020-10" db="EMBL/GenBank/DDBJ databases">
        <authorList>
            <person name="Scholz U."/>
            <person name="Mascher M."/>
            <person name="Fiebig A."/>
        </authorList>
    </citation>
    <scope>NUCLEOTIDE SEQUENCE [LARGE SCALE GENOMIC DNA]</scope>
    <source>
        <strain evidence="10">cv. Morex</strain>
    </source>
</reference>
<organism evidence="10 11">
    <name type="scientific">Hordeum vulgare subsp. vulgare</name>
    <name type="common">Domesticated barley</name>
    <dbReference type="NCBI Taxonomy" id="112509"/>
    <lineage>
        <taxon>Eukaryota</taxon>
        <taxon>Viridiplantae</taxon>
        <taxon>Streptophyta</taxon>
        <taxon>Embryophyta</taxon>
        <taxon>Tracheophyta</taxon>
        <taxon>Spermatophyta</taxon>
        <taxon>Magnoliopsida</taxon>
        <taxon>Liliopsida</taxon>
        <taxon>Poales</taxon>
        <taxon>Poaceae</taxon>
        <taxon>BOP clade</taxon>
        <taxon>Pooideae</taxon>
        <taxon>Triticodae</taxon>
        <taxon>Triticeae</taxon>
        <taxon>Hordeinae</taxon>
        <taxon>Hordeum</taxon>
    </lineage>
</organism>
<dbReference type="Gene3D" id="2.10.109.10">
    <property type="entry name" value="Umud Fragment, subunit A"/>
    <property type="match status" value="1"/>
</dbReference>
<dbReference type="AlphaFoldDB" id="A0A8I6XXU4"/>
<dbReference type="SMR" id="A0A8I6XXU4"/>
<dbReference type="RefSeq" id="XP_044955409.1">
    <property type="nucleotide sequence ID" value="XM_045099474.1"/>
</dbReference>
<evidence type="ECO:0000256" key="8">
    <source>
        <dbReference type="ARBA" id="ARBA00023136"/>
    </source>
</evidence>
<evidence type="ECO:0000259" key="9">
    <source>
        <dbReference type="Pfam" id="PF00717"/>
    </source>
</evidence>
<evidence type="ECO:0000256" key="5">
    <source>
        <dbReference type="ARBA" id="ARBA00022670"/>
    </source>
</evidence>
<dbReference type="Gramene" id="HORVU.MOREX.r2.6HG0513920.1">
    <property type="protein sequence ID" value="HORVU.MOREX.r2.6HG0513920.1"/>
    <property type="gene ID" value="HORVU.MOREX.r2.6HG0513920"/>
</dbReference>
<dbReference type="GO" id="GO:0006465">
    <property type="term" value="P:signal peptide processing"/>
    <property type="evidence" value="ECO:0000318"/>
    <property type="project" value="GO_Central"/>
</dbReference>
<evidence type="ECO:0000256" key="3">
    <source>
        <dbReference type="ARBA" id="ARBA00011035"/>
    </source>
</evidence>
<dbReference type="InterPro" id="IPR036286">
    <property type="entry name" value="LexA/Signal_pep-like_sf"/>
</dbReference>
<gene>
    <name evidence="10" type="primary">LOC123405966</name>
</gene>
<sequence>MKIRHVLTQSVTFLVMVVALLVLVPEGLMLVTGVKAPAMAVLSESMEPGIKKGDMVFVHNKSNQPFHVGEIILFKVDGFELPVVHRVIEVHKHPDTGEIQVLTKGDNNSVDDRFLYPIGQQWLQPHDIIGRVAGHLSYVGWPSVFISEAYMMLPNGRSTTTPEIHLVTM</sequence>
<dbReference type="Proteomes" id="UP000011116">
    <property type="component" value="Chromosome 6H"/>
</dbReference>
<evidence type="ECO:0000256" key="6">
    <source>
        <dbReference type="ARBA" id="ARBA00022692"/>
    </source>
</evidence>
<dbReference type="Pfam" id="PF00717">
    <property type="entry name" value="Peptidase_S24"/>
    <property type="match status" value="1"/>
</dbReference>
<protein>
    <recommendedName>
        <fullName evidence="4">signal peptidase I</fullName>
        <ecNumber evidence="4">3.4.21.89</ecNumber>
    </recommendedName>
</protein>
<evidence type="ECO:0000256" key="4">
    <source>
        <dbReference type="ARBA" id="ARBA00013208"/>
    </source>
</evidence>
<comment type="catalytic activity">
    <reaction evidence="1">
        <text>Cleavage of hydrophobic, N-terminal signal or leader sequences from secreted and periplasmic proteins.</text>
        <dbReference type="EC" id="3.4.21.89"/>
    </reaction>
</comment>
<dbReference type="GO" id="GO:0004252">
    <property type="term" value="F:serine-type endopeptidase activity"/>
    <property type="evidence" value="ECO:0007669"/>
    <property type="project" value="InterPro"/>
</dbReference>
<keyword evidence="5" id="KW-0645">Protease</keyword>
<reference evidence="11" key="1">
    <citation type="journal article" date="2012" name="Nature">
        <title>A physical, genetic and functional sequence assembly of the barley genome.</title>
        <authorList>
            <consortium name="The International Barley Genome Sequencing Consortium"/>
            <person name="Mayer K.F."/>
            <person name="Waugh R."/>
            <person name="Brown J.W."/>
            <person name="Schulman A."/>
            <person name="Langridge P."/>
            <person name="Platzer M."/>
            <person name="Fincher G.B."/>
            <person name="Muehlbauer G.J."/>
            <person name="Sato K."/>
            <person name="Close T.J."/>
            <person name="Wise R.P."/>
            <person name="Stein N."/>
        </authorList>
    </citation>
    <scope>NUCLEOTIDE SEQUENCE [LARGE SCALE GENOMIC DNA]</scope>
    <source>
        <strain evidence="11">cv. Morex</strain>
    </source>
</reference>
<dbReference type="GO" id="GO:0009003">
    <property type="term" value="F:signal peptidase activity"/>
    <property type="evidence" value="ECO:0007669"/>
    <property type="project" value="UniProtKB-EC"/>
</dbReference>
<dbReference type="CDD" id="cd06530">
    <property type="entry name" value="S26_SPase_I"/>
    <property type="match status" value="1"/>
</dbReference>
<keyword evidence="7" id="KW-1133">Transmembrane helix</keyword>
<dbReference type="GO" id="GO:0008233">
    <property type="term" value="F:peptidase activity"/>
    <property type="evidence" value="ECO:0000318"/>
    <property type="project" value="GO_Central"/>
</dbReference>
<keyword evidence="5" id="KW-0378">Hydrolase</keyword>
<evidence type="ECO:0000256" key="1">
    <source>
        <dbReference type="ARBA" id="ARBA00000677"/>
    </source>
</evidence>
<dbReference type="KEGG" id="hvg:123405966"/>
<dbReference type="InterPro" id="IPR001733">
    <property type="entry name" value="Peptidase_S26B"/>
</dbReference>
<keyword evidence="8" id="KW-0472">Membrane</keyword>
<comment type="similarity">
    <text evidence="3">Belongs to the peptidase S26B family.</text>
</comment>
<dbReference type="GO" id="GO:0005787">
    <property type="term" value="C:signal peptidase complex"/>
    <property type="evidence" value="ECO:0000318"/>
    <property type="project" value="GO_Central"/>
</dbReference>
<evidence type="ECO:0000313" key="10">
    <source>
        <dbReference type="EnsemblPlants" id="HORVU.MOREX.r3.6HG0619560.1"/>
    </source>
</evidence>
<evidence type="ECO:0000256" key="7">
    <source>
        <dbReference type="ARBA" id="ARBA00022989"/>
    </source>
</evidence>
<dbReference type="EC" id="3.4.21.89" evidence="4"/>
<dbReference type="InterPro" id="IPR015927">
    <property type="entry name" value="Peptidase_S24_S26A/B/C"/>
</dbReference>
<proteinExistence type="inferred from homology"/>
<dbReference type="PANTHER" id="PTHR10806">
    <property type="entry name" value="SIGNAL PEPTIDASE COMPLEX CATALYTIC SUBUNIT SEC11"/>
    <property type="match status" value="1"/>
</dbReference>
<dbReference type="GeneID" id="123405966"/>
<dbReference type="Gramene" id="HORVU.MOREX.r3.6HG0619560.1">
    <property type="protein sequence ID" value="HORVU.MOREX.r3.6HG0619560.1"/>
    <property type="gene ID" value="HORVU.MOREX.r3.6HG0619560"/>
</dbReference>
<comment type="subcellular location">
    <subcellularLocation>
        <location evidence="2">Endomembrane system</location>
    </subcellularLocation>
</comment>
<dbReference type="PRINTS" id="PR00728">
    <property type="entry name" value="SIGNALPTASE"/>
</dbReference>
<accession>A0A8I6XXU4</accession>
<dbReference type="OrthoDB" id="10257561at2759"/>
<keyword evidence="6" id="KW-0812">Transmembrane</keyword>
<feature type="domain" description="Peptidase S24/S26A/S26B/S26C" evidence="9">
    <location>
        <begin position="31"/>
        <end position="132"/>
    </location>
</feature>
<dbReference type="NCBIfam" id="TIGR02228">
    <property type="entry name" value="sigpep_I_arch"/>
    <property type="match status" value="1"/>
</dbReference>
<evidence type="ECO:0000313" key="11">
    <source>
        <dbReference type="Proteomes" id="UP000011116"/>
    </source>
</evidence>
<name>A0A8I6XXU4_HORVV</name>
<dbReference type="SUPFAM" id="SSF51306">
    <property type="entry name" value="LexA/Signal peptidase"/>
    <property type="match status" value="1"/>
</dbReference>
<dbReference type="PANTHER" id="PTHR10806:SF21">
    <property type="entry name" value="SIGNAL PEPTIDASE I"/>
    <property type="match status" value="1"/>
</dbReference>